<feature type="region of interest" description="Disordered" evidence="1">
    <location>
        <begin position="299"/>
        <end position="319"/>
    </location>
</feature>
<dbReference type="InterPro" id="IPR029479">
    <property type="entry name" value="Nitroreductase"/>
</dbReference>
<dbReference type="InterPro" id="IPR000415">
    <property type="entry name" value="Nitroreductase-like"/>
</dbReference>
<accession>A0A428ZAS5</accession>
<dbReference type="Pfam" id="PF00881">
    <property type="entry name" value="Nitroreductase"/>
    <property type="match status" value="1"/>
</dbReference>
<dbReference type="GO" id="GO:0016491">
    <property type="term" value="F:oxidoreductase activity"/>
    <property type="evidence" value="ECO:0007669"/>
    <property type="project" value="InterPro"/>
</dbReference>
<reference evidence="3 4" key="1">
    <citation type="submission" date="2018-05" db="EMBL/GenBank/DDBJ databases">
        <title>Evolution of GPA BGCs.</title>
        <authorList>
            <person name="Waglechner N."/>
            <person name="Wright G.D."/>
        </authorList>
    </citation>
    <scope>NUCLEOTIDE SEQUENCE [LARGE SCALE GENOMIC DNA]</scope>
    <source>
        <strain evidence="3 4">A82846</strain>
    </source>
</reference>
<dbReference type="Proteomes" id="UP000287547">
    <property type="component" value="Unassembled WGS sequence"/>
</dbReference>
<dbReference type="Gene3D" id="3.40.109.10">
    <property type="entry name" value="NADH Oxidase"/>
    <property type="match status" value="1"/>
</dbReference>
<dbReference type="NCBIfam" id="NF047509">
    <property type="entry name" value="Rv3131_FMN_oxido"/>
    <property type="match status" value="1"/>
</dbReference>
<name>A0A428ZAS5_KIBAR</name>
<evidence type="ECO:0000313" key="3">
    <source>
        <dbReference type="EMBL" id="RSM85165.1"/>
    </source>
</evidence>
<evidence type="ECO:0000313" key="4">
    <source>
        <dbReference type="Proteomes" id="UP000287547"/>
    </source>
</evidence>
<gene>
    <name evidence="3" type="ORF">DMH04_17850</name>
</gene>
<organism evidence="3 4">
    <name type="scientific">Kibdelosporangium aridum</name>
    <dbReference type="NCBI Taxonomy" id="2030"/>
    <lineage>
        <taxon>Bacteria</taxon>
        <taxon>Bacillati</taxon>
        <taxon>Actinomycetota</taxon>
        <taxon>Actinomycetes</taxon>
        <taxon>Pseudonocardiales</taxon>
        <taxon>Pseudonocardiaceae</taxon>
        <taxon>Kibdelosporangium</taxon>
    </lineage>
</organism>
<comment type="caution">
    <text evidence="3">The sequence shown here is derived from an EMBL/GenBank/DDBJ whole genome shotgun (WGS) entry which is preliminary data.</text>
</comment>
<evidence type="ECO:0000256" key="1">
    <source>
        <dbReference type="SAM" id="MobiDB-lite"/>
    </source>
</evidence>
<protein>
    <submittedName>
        <fullName evidence="3">Nitroreductase</fullName>
    </submittedName>
</protein>
<dbReference type="PANTHER" id="PTHR23026">
    <property type="entry name" value="NADPH NITROREDUCTASE"/>
    <property type="match status" value="1"/>
</dbReference>
<dbReference type="PANTHER" id="PTHR23026:SF123">
    <property type="entry name" value="NAD(P)H NITROREDUCTASE RV3131-RELATED"/>
    <property type="match status" value="1"/>
</dbReference>
<dbReference type="SUPFAM" id="SSF55469">
    <property type="entry name" value="FMN-dependent nitroreductase-like"/>
    <property type="match status" value="2"/>
</dbReference>
<proteinExistence type="predicted"/>
<evidence type="ECO:0000259" key="2">
    <source>
        <dbReference type="Pfam" id="PF00881"/>
    </source>
</evidence>
<dbReference type="RefSeq" id="WP_037267524.1">
    <property type="nucleotide sequence ID" value="NZ_QHKI01000013.1"/>
</dbReference>
<dbReference type="AlphaFoldDB" id="A0A428ZAS5"/>
<sequence length="319" mass="35857">MSFWAPGEIRLMFQAVAQAPSVHNIQPWVLELHERSVLLFERWDHAIPRHDPKGRDRLMSCGAALTNLELAMRHLGWESCTALFPDRAYPDLVASVSAVRPYIPTSTERDLYLAIPYRRSQRFRFDGDPLSEDEIRAVRHALVGERVSYHRVTGHEEAEAVATVSEHAAEVLRHDHRYLHELQALTVDRGKARLGIPADRIGHGLFGGLVHSGDPVPDHETLTALIAKECVFVVETVDDTKWDHVLAGQVIQRAWLTATDLGIAASLITQSLQVPEVRTGLSERLQLPGFPHALMRFGRSTRVPKPSPRRPFADVVRES</sequence>
<dbReference type="InterPro" id="IPR050627">
    <property type="entry name" value="Nitroreductase/BluB"/>
</dbReference>
<dbReference type="OrthoDB" id="8156917at2"/>
<dbReference type="EMBL" id="QHKI01000013">
    <property type="protein sequence ID" value="RSM85165.1"/>
    <property type="molecule type" value="Genomic_DNA"/>
</dbReference>
<feature type="domain" description="Nitroreductase" evidence="2">
    <location>
        <begin position="117"/>
        <end position="298"/>
    </location>
</feature>